<dbReference type="Gene3D" id="3.40.50.300">
    <property type="entry name" value="P-loop containing nucleotide triphosphate hydrolases"/>
    <property type="match status" value="1"/>
</dbReference>
<evidence type="ECO:0000256" key="2">
    <source>
        <dbReference type="ARBA" id="ARBA00022801"/>
    </source>
</evidence>
<dbReference type="InterPro" id="IPR014013">
    <property type="entry name" value="Helic_SF1/SF2_ATP-bd_DinG/Rad3"/>
</dbReference>
<evidence type="ECO:0000313" key="5">
    <source>
        <dbReference type="EMBL" id="RLM74017.1"/>
    </source>
</evidence>
<proteinExistence type="predicted"/>
<sequence>MPPGVYTLAELRVLGKQRRVCPNFLARQMVKYANVVVYSYQQYLLDPKVANIVPRKMQECVVVFDEAHNIDNVCIQTLSISICKKTQEGLAFLSRRHKN</sequence>
<gene>
    <name evidence="5" type="ORF">C2845_PM15G19610</name>
</gene>
<dbReference type="GO" id="GO:0005634">
    <property type="term" value="C:nucleus"/>
    <property type="evidence" value="ECO:0007669"/>
    <property type="project" value="TreeGrafter"/>
</dbReference>
<keyword evidence="3" id="KW-0067">ATP-binding</keyword>
<dbReference type="GO" id="GO:0006366">
    <property type="term" value="P:transcription by RNA polymerase II"/>
    <property type="evidence" value="ECO:0007669"/>
    <property type="project" value="TreeGrafter"/>
</dbReference>
<dbReference type="AlphaFoldDB" id="A0A3L6QA05"/>
<protein>
    <submittedName>
        <fullName evidence="5">DNA repair helicase UVH6</fullName>
    </submittedName>
</protein>
<feature type="domain" description="Helicase ATP-binding" evidence="4">
    <location>
        <begin position="1"/>
        <end position="99"/>
    </location>
</feature>
<dbReference type="GO" id="GO:0016787">
    <property type="term" value="F:hydrolase activity"/>
    <property type="evidence" value="ECO:0007669"/>
    <property type="project" value="UniProtKB-KW"/>
</dbReference>
<keyword evidence="1" id="KW-0547">Nucleotide-binding</keyword>
<dbReference type="PANTHER" id="PTHR11472:SF1">
    <property type="entry name" value="GENERAL TRANSCRIPTION AND DNA REPAIR FACTOR IIH HELICASE SUBUNIT XPD"/>
    <property type="match status" value="1"/>
</dbReference>
<dbReference type="GO" id="GO:0005524">
    <property type="term" value="F:ATP binding"/>
    <property type="evidence" value="ECO:0007669"/>
    <property type="project" value="UniProtKB-KW"/>
</dbReference>
<dbReference type="STRING" id="4540.A0A3L6QA05"/>
<organism evidence="5 6">
    <name type="scientific">Panicum miliaceum</name>
    <name type="common">Proso millet</name>
    <name type="synonym">Broomcorn millet</name>
    <dbReference type="NCBI Taxonomy" id="4540"/>
    <lineage>
        <taxon>Eukaryota</taxon>
        <taxon>Viridiplantae</taxon>
        <taxon>Streptophyta</taxon>
        <taxon>Embryophyta</taxon>
        <taxon>Tracheophyta</taxon>
        <taxon>Spermatophyta</taxon>
        <taxon>Magnoliopsida</taxon>
        <taxon>Liliopsida</taxon>
        <taxon>Poales</taxon>
        <taxon>Poaceae</taxon>
        <taxon>PACMAD clade</taxon>
        <taxon>Panicoideae</taxon>
        <taxon>Panicodae</taxon>
        <taxon>Paniceae</taxon>
        <taxon>Panicinae</taxon>
        <taxon>Panicum</taxon>
        <taxon>Panicum sect. Panicum</taxon>
    </lineage>
</organism>
<dbReference type="OrthoDB" id="272481at2759"/>
<dbReference type="InterPro" id="IPR027417">
    <property type="entry name" value="P-loop_NTPase"/>
</dbReference>
<dbReference type="EMBL" id="PQIB02000013">
    <property type="protein sequence ID" value="RLM74017.1"/>
    <property type="molecule type" value="Genomic_DNA"/>
</dbReference>
<dbReference type="Pfam" id="PF06733">
    <property type="entry name" value="DEAD_2"/>
    <property type="match status" value="1"/>
</dbReference>
<comment type="caution">
    <text evidence="5">The sequence shown here is derived from an EMBL/GenBank/DDBJ whole genome shotgun (WGS) entry which is preliminary data.</text>
</comment>
<dbReference type="PROSITE" id="PS51193">
    <property type="entry name" value="HELICASE_ATP_BIND_2"/>
    <property type="match status" value="1"/>
</dbReference>
<dbReference type="InterPro" id="IPR045028">
    <property type="entry name" value="DinG/Rad3-like"/>
</dbReference>
<dbReference type="Proteomes" id="UP000275267">
    <property type="component" value="Unassembled WGS sequence"/>
</dbReference>
<reference evidence="6" key="1">
    <citation type="journal article" date="2019" name="Nat. Commun.">
        <title>The genome of broomcorn millet.</title>
        <authorList>
            <person name="Zou C."/>
            <person name="Miki D."/>
            <person name="Li D."/>
            <person name="Tang Q."/>
            <person name="Xiao L."/>
            <person name="Rajput S."/>
            <person name="Deng P."/>
            <person name="Jia W."/>
            <person name="Huang R."/>
            <person name="Zhang M."/>
            <person name="Sun Y."/>
            <person name="Hu J."/>
            <person name="Fu X."/>
            <person name="Schnable P.S."/>
            <person name="Li F."/>
            <person name="Zhang H."/>
            <person name="Feng B."/>
            <person name="Zhu X."/>
            <person name="Liu R."/>
            <person name="Schnable J.C."/>
            <person name="Zhu J.-K."/>
            <person name="Zhang H."/>
        </authorList>
    </citation>
    <scope>NUCLEOTIDE SEQUENCE [LARGE SCALE GENOMIC DNA]</scope>
</reference>
<keyword evidence="2" id="KW-0378">Hydrolase</keyword>
<evidence type="ECO:0000256" key="1">
    <source>
        <dbReference type="ARBA" id="ARBA00022741"/>
    </source>
</evidence>
<dbReference type="InterPro" id="IPR010614">
    <property type="entry name" value="RAD3-like_helicase_DEAD"/>
</dbReference>
<keyword evidence="6" id="KW-1185">Reference proteome</keyword>
<dbReference type="GO" id="GO:0003684">
    <property type="term" value="F:damaged DNA binding"/>
    <property type="evidence" value="ECO:0007669"/>
    <property type="project" value="TreeGrafter"/>
</dbReference>
<evidence type="ECO:0000259" key="4">
    <source>
        <dbReference type="PROSITE" id="PS51193"/>
    </source>
</evidence>
<evidence type="ECO:0000256" key="3">
    <source>
        <dbReference type="ARBA" id="ARBA00022840"/>
    </source>
</evidence>
<evidence type="ECO:0000313" key="6">
    <source>
        <dbReference type="Proteomes" id="UP000275267"/>
    </source>
</evidence>
<dbReference type="GO" id="GO:0045951">
    <property type="term" value="P:positive regulation of mitotic recombination"/>
    <property type="evidence" value="ECO:0007669"/>
    <property type="project" value="TreeGrafter"/>
</dbReference>
<accession>A0A3L6QA05</accession>
<name>A0A3L6QA05_PANMI</name>
<dbReference type="GO" id="GO:0003678">
    <property type="term" value="F:DNA helicase activity"/>
    <property type="evidence" value="ECO:0007669"/>
    <property type="project" value="InterPro"/>
</dbReference>
<keyword evidence="5" id="KW-0347">Helicase</keyword>
<dbReference type="PANTHER" id="PTHR11472">
    <property type="entry name" value="DNA REPAIR DEAD HELICASE RAD3/XP-D SUBFAMILY MEMBER"/>
    <property type="match status" value="1"/>
</dbReference>